<dbReference type="Pfam" id="PF00571">
    <property type="entry name" value="CBS"/>
    <property type="match status" value="2"/>
</dbReference>
<reference evidence="4 5" key="1">
    <citation type="submission" date="2015-11" db="EMBL/GenBank/DDBJ databases">
        <title>Genomic analysis of 38 Legionella species identifies large and diverse effector repertoires.</title>
        <authorList>
            <person name="Burstein D."/>
            <person name="Amaro F."/>
            <person name="Zusman T."/>
            <person name="Lifshitz Z."/>
            <person name="Cohen O."/>
            <person name="Gilbert J.A."/>
            <person name="Pupko T."/>
            <person name="Shuman H.A."/>
            <person name="Segal G."/>
        </authorList>
    </citation>
    <scope>NUCLEOTIDE SEQUENCE [LARGE SCALE GENOMIC DNA]</scope>
    <source>
        <strain evidence="4 5">ATCC 49505</strain>
    </source>
</reference>
<accession>A0A0W0VLL2</accession>
<dbReference type="SMART" id="SM00116">
    <property type="entry name" value="CBS"/>
    <property type="match status" value="2"/>
</dbReference>
<proteinExistence type="predicted"/>
<keyword evidence="1 2" id="KW-0129">CBS domain</keyword>
<feature type="domain" description="CBS" evidence="3">
    <location>
        <begin position="71"/>
        <end position="132"/>
    </location>
</feature>
<dbReference type="InterPro" id="IPR046342">
    <property type="entry name" value="CBS_dom_sf"/>
</dbReference>
<name>A0A0W0VLL2_9GAMM</name>
<dbReference type="AlphaFoldDB" id="A0A0W0VLL2"/>
<comment type="caution">
    <text evidence="4">The sequence shown here is derived from an EMBL/GenBank/DDBJ whole genome shotgun (WGS) entry which is preliminary data.</text>
</comment>
<dbReference type="EMBL" id="LNYK01000016">
    <property type="protein sequence ID" value="KTD21029.1"/>
    <property type="molecule type" value="Genomic_DNA"/>
</dbReference>
<evidence type="ECO:0000313" key="4">
    <source>
        <dbReference type="EMBL" id="KTD21029.1"/>
    </source>
</evidence>
<evidence type="ECO:0000256" key="2">
    <source>
        <dbReference type="PROSITE-ProRule" id="PRU00703"/>
    </source>
</evidence>
<dbReference type="PATRIC" id="fig|45068.5.peg.1212"/>
<dbReference type="PROSITE" id="PS51371">
    <property type="entry name" value="CBS"/>
    <property type="match status" value="2"/>
</dbReference>
<dbReference type="PANTHER" id="PTHR43080">
    <property type="entry name" value="CBS DOMAIN-CONTAINING PROTEIN CBSX3, MITOCHONDRIAL"/>
    <property type="match status" value="1"/>
</dbReference>
<dbReference type="OrthoDB" id="9794094at2"/>
<evidence type="ECO:0000256" key="1">
    <source>
        <dbReference type="ARBA" id="ARBA00023122"/>
    </source>
</evidence>
<protein>
    <submittedName>
        <fullName evidence="4">IMP dehydrogenase</fullName>
        <ecNumber evidence="4">1.1.1.205</ecNumber>
    </submittedName>
</protein>
<evidence type="ECO:0000313" key="5">
    <source>
        <dbReference type="Proteomes" id="UP000054997"/>
    </source>
</evidence>
<dbReference type="Gene3D" id="3.10.580.10">
    <property type="entry name" value="CBS-domain"/>
    <property type="match status" value="1"/>
</dbReference>
<dbReference type="Proteomes" id="UP000054997">
    <property type="component" value="Unassembled WGS sequence"/>
</dbReference>
<keyword evidence="4" id="KW-0560">Oxidoreductase</keyword>
<sequence length="144" mass="16192">MEIKEAMTENPTYCHPDSTLRELAKVMKSLDTGVIPIGDGEKLHGIVTDRDITLSLAEEAHPDQTKARDIMHKGVYYCYEEDTIEKAAQDMSKLQVRRLIVLDNEKNKKMVGILSIGDIARATHDKQTCGKVINQVSEERQSAH</sequence>
<dbReference type="RefSeq" id="WP_058529140.1">
    <property type="nucleotide sequence ID" value="NZ_CAAAHZ010000016.1"/>
</dbReference>
<dbReference type="STRING" id="45068.Llon_1127"/>
<gene>
    <name evidence="4" type="primary">guaB_2</name>
    <name evidence="4" type="ORF">Llon_1127</name>
</gene>
<dbReference type="GO" id="GO:0003938">
    <property type="term" value="F:IMP dehydrogenase activity"/>
    <property type="evidence" value="ECO:0007669"/>
    <property type="project" value="UniProtKB-EC"/>
</dbReference>
<dbReference type="EC" id="1.1.1.205" evidence="4"/>
<dbReference type="SUPFAM" id="SSF54631">
    <property type="entry name" value="CBS-domain pair"/>
    <property type="match status" value="1"/>
</dbReference>
<dbReference type="PANTHER" id="PTHR43080:SF2">
    <property type="entry name" value="CBS DOMAIN-CONTAINING PROTEIN"/>
    <property type="match status" value="1"/>
</dbReference>
<evidence type="ECO:0000259" key="3">
    <source>
        <dbReference type="PROSITE" id="PS51371"/>
    </source>
</evidence>
<dbReference type="InterPro" id="IPR000644">
    <property type="entry name" value="CBS_dom"/>
</dbReference>
<dbReference type="CDD" id="cd04622">
    <property type="entry name" value="CBS_pair_HRP1_like"/>
    <property type="match status" value="1"/>
</dbReference>
<keyword evidence="5" id="KW-1185">Reference proteome</keyword>
<organism evidence="4 5">
    <name type="scientific">Legionella londiniensis</name>
    <dbReference type="NCBI Taxonomy" id="45068"/>
    <lineage>
        <taxon>Bacteria</taxon>
        <taxon>Pseudomonadati</taxon>
        <taxon>Pseudomonadota</taxon>
        <taxon>Gammaproteobacteria</taxon>
        <taxon>Legionellales</taxon>
        <taxon>Legionellaceae</taxon>
        <taxon>Legionella</taxon>
    </lineage>
</organism>
<dbReference type="InterPro" id="IPR051257">
    <property type="entry name" value="Diverse_CBS-Domain"/>
</dbReference>
<feature type="domain" description="CBS" evidence="3">
    <location>
        <begin position="7"/>
        <end position="64"/>
    </location>
</feature>